<dbReference type="PANTHER" id="PTHR42103">
    <property type="entry name" value="ALPHA/BETA-HYDROLASES SUPERFAMILY PROTEIN"/>
    <property type="match status" value="1"/>
</dbReference>
<dbReference type="InterPro" id="IPR029058">
    <property type="entry name" value="AB_hydrolase_fold"/>
</dbReference>
<feature type="domain" description="Xaa-Pro dipeptidyl-peptidase-like" evidence="1">
    <location>
        <begin position="24"/>
        <end position="172"/>
    </location>
</feature>
<dbReference type="EMBL" id="VAFM01000001">
    <property type="protein sequence ID" value="TKW61661.1"/>
    <property type="molecule type" value="Genomic_DNA"/>
</dbReference>
<sequence>MPDVNFQGPAGRLEGKYFAQKNPETPIAVILHPHPLHGGTMNNKVTYRLFETFVRMGFSVLRFNFRGVGNSEGVFDNGVGELSDAAAALDWLHANHPHAPEIWLAGFSFGSWITMQMLMRRPDLKRFIAVAPPAGLYDFSFLSPCPTSGLVIYGNNDEITSAEDTENMLKKSTRQKGITISAAKINGADHFFTNQQDELGATVAAYIQREMGKSGR</sequence>
<dbReference type="PANTHER" id="PTHR42103:SF2">
    <property type="entry name" value="AB HYDROLASE-1 DOMAIN-CONTAINING PROTEIN"/>
    <property type="match status" value="1"/>
</dbReference>
<protein>
    <submittedName>
        <fullName evidence="2">Alpha/beta fold hydrolase</fullName>
    </submittedName>
</protein>
<comment type="caution">
    <text evidence="2">The sequence shown here is derived from an EMBL/GenBank/DDBJ whole genome shotgun (WGS) entry which is preliminary data.</text>
</comment>
<evidence type="ECO:0000313" key="3">
    <source>
        <dbReference type="Proteomes" id="UP000320948"/>
    </source>
</evidence>
<keyword evidence="2" id="KW-0378">Hydrolase</keyword>
<organism evidence="2 3">
    <name type="scientific">Blastochloris viridis</name>
    <name type="common">Rhodopseudomonas viridis</name>
    <dbReference type="NCBI Taxonomy" id="1079"/>
    <lineage>
        <taxon>Bacteria</taxon>
        <taxon>Pseudomonadati</taxon>
        <taxon>Pseudomonadota</taxon>
        <taxon>Alphaproteobacteria</taxon>
        <taxon>Hyphomicrobiales</taxon>
        <taxon>Blastochloridaceae</taxon>
        <taxon>Blastochloris</taxon>
    </lineage>
</organism>
<dbReference type="GO" id="GO:0016787">
    <property type="term" value="F:hydrolase activity"/>
    <property type="evidence" value="ECO:0007669"/>
    <property type="project" value="UniProtKB-KW"/>
</dbReference>
<accession>A0A6N4R9D8</accession>
<proteinExistence type="predicted"/>
<reference evidence="2 3" key="1">
    <citation type="journal article" date="2017" name="Nat. Commun.">
        <title>In situ click chemistry generation of cyclooxygenase-2 inhibitors.</title>
        <authorList>
            <person name="Bhardwaj A."/>
            <person name="Kaur J."/>
            <person name="Wuest M."/>
            <person name="Wuest F."/>
        </authorList>
    </citation>
    <scope>NUCLEOTIDE SEQUENCE [LARGE SCALE GENOMIC DNA]</scope>
    <source>
        <strain evidence="2">S2_018_000_R2_106</strain>
    </source>
</reference>
<dbReference type="Gene3D" id="3.40.50.1820">
    <property type="entry name" value="alpha/beta hydrolase"/>
    <property type="match status" value="1"/>
</dbReference>
<dbReference type="Proteomes" id="UP000320948">
    <property type="component" value="Unassembled WGS sequence"/>
</dbReference>
<name>A0A6N4R9D8_BLAVI</name>
<evidence type="ECO:0000313" key="2">
    <source>
        <dbReference type="EMBL" id="TKW61661.1"/>
    </source>
</evidence>
<gene>
    <name evidence="2" type="ORF">DI628_03270</name>
</gene>
<dbReference type="AlphaFoldDB" id="A0A6N4R9D8"/>
<dbReference type="SUPFAM" id="SSF53474">
    <property type="entry name" value="alpha/beta-Hydrolases"/>
    <property type="match status" value="1"/>
</dbReference>
<dbReference type="Pfam" id="PF02129">
    <property type="entry name" value="Peptidase_S15"/>
    <property type="match status" value="1"/>
</dbReference>
<evidence type="ECO:0000259" key="1">
    <source>
        <dbReference type="Pfam" id="PF02129"/>
    </source>
</evidence>
<dbReference type="InterPro" id="IPR000383">
    <property type="entry name" value="Xaa-Pro-like_dom"/>
</dbReference>